<gene>
    <name evidence="2" type="ordered locus">Tbis_1888</name>
</gene>
<dbReference type="PROSITE" id="PS51671">
    <property type="entry name" value="ACT"/>
    <property type="match status" value="1"/>
</dbReference>
<proteinExistence type="predicted"/>
<dbReference type="KEGG" id="tbi:Tbis_1888"/>
<organism evidence="2 3">
    <name type="scientific">Thermobispora bispora (strain ATCC 19993 / DSM 43833 / CBS 139.67 / JCM 10125 / KCTC 9307 / NBRC 14880 / R51)</name>
    <dbReference type="NCBI Taxonomy" id="469371"/>
    <lineage>
        <taxon>Bacteria</taxon>
        <taxon>Bacillati</taxon>
        <taxon>Actinomycetota</taxon>
        <taxon>Actinomycetes</taxon>
        <taxon>Streptosporangiales</taxon>
        <taxon>Streptosporangiaceae</taxon>
        <taxon>Thermobispora</taxon>
    </lineage>
</organism>
<dbReference type="InterPro" id="IPR002912">
    <property type="entry name" value="ACT_dom"/>
</dbReference>
<protein>
    <submittedName>
        <fullName evidence="2">Amino acid-binding ACT domain protein</fullName>
    </submittedName>
</protein>
<dbReference type="eggNOG" id="COG0317">
    <property type="taxonomic scope" value="Bacteria"/>
</dbReference>
<dbReference type="AlphaFoldDB" id="D6YBP0"/>
<dbReference type="HOGENOM" id="CLU_086331_0_0_11"/>
<dbReference type="Proteomes" id="UP000006640">
    <property type="component" value="Chromosome"/>
</dbReference>
<name>D6YBP0_THEBD</name>
<evidence type="ECO:0000259" key="1">
    <source>
        <dbReference type="PROSITE" id="PS51671"/>
    </source>
</evidence>
<dbReference type="SUPFAM" id="SSF55021">
    <property type="entry name" value="ACT-like"/>
    <property type="match status" value="1"/>
</dbReference>
<evidence type="ECO:0000313" key="3">
    <source>
        <dbReference type="Proteomes" id="UP000006640"/>
    </source>
</evidence>
<evidence type="ECO:0000313" key="2">
    <source>
        <dbReference type="EMBL" id="ADG88600.1"/>
    </source>
</evidence>
<dbReference type="OrthoDB" id="5243606at2"/>
<keyword evidence="3" id="KW-1185">Reference proteome</keyword>
<accession>D6YBP0</accession>
<reference evidence="2 3" key="1">
    <citation type="submission" date="2010-01" db="EMBL/GenBank/DDBJ databases">
        <title>The complete genome of Thermobispora bispora DSM 43833.</title>
        <authorList>
            <consortium name="US DOE Joint Genome Institute (JGI-PGF)"/>
            <person name="Lucas S."/>
            <person name="Copeland A."/>
            <person name="Lapidus A."/>
            <person name="Glavina del Rio T."/>
            <person name="Dalin E."/>
            <person name="Tice H."/>
            <person name="Bruce D."/>
            <person name="Goodwin L."/>
            <person name="Pitluck S."/>
            <person name="Kyrpides N."/>
            <person name="Mavromatis K."/>
            <person name="Ivanova N."/>
            <person name="Mikhailova N."/>
            <person name="Chertkov O."/>
            <person name="Brettin T."/>
            <person name="Detter J.C."/>
            <person name="Han C."/>
            <person name="Larimer F."/>
            <person name="Land M."/>
            <person name="Hauser L."/>
            <person name="Markowitz V."/>
            <person name="Cheng J.-F."/>
            <person name="Hugenholtz P."/>
            <person name="Woyke T."/>
            <person name="Wu D."/>
            <person name="Jando M."/>
            <person name="Schneider S."/>
            <person name="Klenk H.-P."/>
            <person name="Eisen J.A."/>
        </authorList>
    </citation>
    <scope>NUCLEOTIDE SEQUENCE [LARGE SCALE GENOMIC DNA]</scope>
    <source>
        <strain evidence="3">ATCC 19993 / DSM 43833 / CBS 139.67 / JCM 10125 / KCTC 9307 / NBRC 14880 / R51</strain>
    </source>
</reference>
<dbReference type="InterPro" id="IPR045865">
    <property type="entry name" value="ACT-like_dom_sf"/>
</dbReference>
<feature type="domain" description="ACT" evidence="1">
    <location>
        <begin position="4"/>
        <end position="83"/>
    </location>
</feature>
<sequence length="206" mass="21869">MLLRLRVSLPDRPGALGQVARAFGLMGADILQMTVLERQAGRAVDDFTVSWPGRAAPSELGERIGLLPGVRVEGVWPTRNVPGSSPDYDVLGHIAADPDRAVIILVDAMPDLLGADWAAALEPATGSVLHGSWQFPGRVPVAELTPMRPVAISEAGLHIASVPLNGAYLVVARSQGPAFHRAELDRITRLVDIVGLLAGWDLSRTA</sequence>
<dbReference type="STRING" id="469371.Tbis_1888"/>
<dbReference type="Pfam" id="PF01842">
    <property type="entry name" value="ACT"/>
    <property type="match status" value="1"/>
</dbReference>
<dbReference type="EMBL" id="CP001874">
    <property type="protein sequence ID" value="ADG88600.1"/>
    <property type="molecule type" value="Genomic_DNA"/>
</dbReference>
<dbReference type="RefSeq" id="WP_013132133.1">
    <property type="nucleotide sequence ID" value="NC_014165.1"/>
</dbReference>